<dbReference type="RefSeq" id="WP_149726620.1">
    <property type="nucleotide sequence ID" value="NZ_VUJV01000001.1"/>
</dbReference>
<dbReference type="Proteomes" id="UP000325003">
    <property type="component" value="Unassembled WGS sequence"/>
</dbReference>
<dbReference type="InterPro" id="IPR003760">
    <property type="entry name" value="PnrA-like"/>
</dbReference>
<feature type="compositionally biased region" description="Low complexity" evidence="7">
    <location>
        <begin position="35"/>
        <end position="48"/>
    </location>
</feature>
<evidence type="ECO:0000256" key="4">
    <source>
        <dbReference type="ARBA" id="ARBA00022729"/>
    </source>
</evidence>
<gene>
    <name evidence="9" type="ORF">F0U44_02275</name>
</gene>
<dbReference type="AlphaFoldDB" id="A0A5B1LMY4"/>
<comment type="subcellular location">
    <subcellularLocation>
        <location evidence="1">Cell membrane</location>
        <topology evidence="1">Lipid-anchor</topology>
    </subcellularLocation>
</comment>
<keyword evidence="3" id="KW-1003">Cell membrane</keyword>
<feature type="compositionally biased region" description="Basic and acidic residues" evidence="7">
    <location>
        <begin position="23"/>
        <end position="34"/>
    </location>
</feature>
<keyword evidence="5" id="KW-0472">Membrane</keyword>
<dbReference type="Gene3D" id="3.40.50.2300">
    <property type="match status" value="2"/>
</dbReference>
<evidence type="ECO:0000313" key="10">
    <source>
        <dbReference type="Proteomes" id="UP000325003"/>
    </source>
</evidence>
<dbReference type="SUPFAM" id="SSF53822">
    <property type="entry name" value="Periplasmic binding protein-like I"/>
    <property type="match status" value="1"/>
</dbReference>
<comment type="caution">
    <text evidence="9">The sequence shown here is derived from an EMBL/GenBank/DDBJ whole genome shotgun (WGS) entry which is preliminary data.</text>
</comment>
<name>A0A5B1LMY4_9ACTN</name>
<keyword evidence="6" id="KW-0449">Lipoprotein</keyword>
<keyword evidence="4" id="KW-0732">Signal</keyword>
<dbReference type="InterPro" id="IPR050957">
    <property type="entry name" value="BMP_lipoprotein"/>
</dbReference>
<evidence type="ECO:0000256" key="3">
    <source>
        <dbReference type="ARBA" id="ARBA00022475"/>
    </source>
</evidence>
<evidence type="ECO:0000259" key="8">
    <source>
        <dbReference type="Pfam" id="PF02608"/>
    </source>
</evidence>
<dbReference type="EMBL" id="VUJV01000001">
    <property type="protein sequence ID" value="KAA1421160.1"/>
    <property type="molecule type" value="Genomic_DNA"/>
</dbReference>
<organism evidence="9 10">
    <name type="scientific">Nocardioides humilatus</name>
    <dbReference type="NCBI Taxonomy" id="2607660"/>
    <lineage>
        <taxon>Bacteria</taxon>
        <taxon>Bacillati</taxon>
        <taxon>Actinomycetota</taxon>
        <taxon>Actinomycetes</taxon>
        <taxon>Propionibacteriales</taxon>
        <taxon>Nocardioidaceae</taxon>
        <taxon>Nocardioides</taxon>
    </lineage>
</organism>
<reference evidence="9 10" key="2">
    <citation type="submission" date="2019-09" db="EMBL/GenBank/DDBJ databases">
        <authorList>
            <person name="Jin C."/>
        </authorList>
    </citation>
    <scope>NUCLEOTIDE SEQUENCE [LARGE SCALE GENOMIC DNA]</scope>
    <source>
        <strain evidence="9 10">BN130099</strain>
    </source>
</reference>
<feature type="region of interest" description="Disordered" evidence="7">
    <location>
        <begin position="23"/>
        <end position="51"/>
    </location>
</feature>
<dbReference type="GO" id="GO:0005886">
    <property type="term" value="C:plasma membrane"/>
    <property type="evidence" value="ECO:0007669"/>
    <property type="project" value="UniProtKB-SubCell"/>
</dbReference>
<dbReference type="PANTHER" id="PTHR34296">
    <property type="entry name" value="TRANSCRIPTIONAL ACTIVATOR PROTEIN MED"/>
    <property type="match status" value="1"/>
</dbReference>
<evidence type="ECO:0000256" key="1">
    <source>
        <dbReference type="ARBA" id="ARBA00004193"/>
    </source>
</evidence>
<dbReference type="InterPro" id="IPR028082">
    <property type="entry name" value="Peripla_BP_I"/>
</dbReference>
<comment type="similarity">
    <text evidence="2">Belongs to the BMP lipoprotein family.</text>
</comment>
<evidence type="ECO:0000256" key="2">
    <source>
        <dbReference type="ARBA" id="ARBA00008610"/>
    </source>
</evidence>
<evidence type="ECO:0000313" key="9">
    <source>
        <dbReference type="EMBL" id="KAA1421160.1"/>
    </source>
</evidence>
<evidence type="ECO:0000256" key="5">
    <source>
        <dbReference type="ARBA" id="ARBA00023136"/>
    </source>
</evidence>
<evidence type="ECO:0000256" key="7">
    <source>
        <dbReference type="SAM" id="MobiDB-lite"/>
    </source>
</evidence>
<accession>A0A5B1LMY4</accession>
<dbReference type="PANTHER" id="PTHR34296:SF2">
    <property type="entry name" value="ABC TRANSPORTER GUANOSINE-BINDING PROTEIN NUPN"/>
    <property type="match status" value="1"/>
</dbReference>
<sequence>MKKTARIAAVGVIAALALTACGDREDDKKGDDTKSSSAPTDVSSSPTDALDQYPDFKACMVSDSGGFDDKSFNQTSHDGLTNAVADYGVQSAEVESNDPSQFADNIQSMVDEGCNSITTVGFLLADDTIASATENPDIDYSIVDFAYFDDKGNNTAPANLKGLTFNTGQPSFLAGYLAAAKTQSGVVGTFGGLNIPTVTIFMDGFAQGVDYYNEENGTDVAVLGWDREKKDGSFTEDFESTTKGQNVAEELISQGADIIFPVAGPAGLGGLQAAKDNGAWGIWVDTDGCVSASEYCDILLTSVMKGMDVAVEQGIADAAAGTFSNEPYSGTLENGGVDLAPFGPNADIDDDLSATIDDLKQQIIDGTIEVGAP</sequence>
<proteinExistence type="inferred from homology"/>
<dbReference type="Pfam" id="PF02608">
    <property type="entry name" value="Bmp"/>
    <property type="match status" value="1"/>
</dbReference>
<keyword evidence="10" id="KW-1185">Reference proteome</keyword>
<dbReference type="PROSITE" id="PS51257">
    <property type="entry name" value="PROKAR_LIPOPROTEIN"/>
    <property type="match status" value="1"/>
</dbReference>
<dbReference type="CDD" id="cd06354">
    <property type="entry name" value="PBP1_PrnA-like"/>
    <property type="match status" value="1"/>
</dbReference>
<evidence type="ECO:0000256" key="6">
    <source>
        <dbReference type="ARBA" id="ARBA00023288"/>
    </source>
</evidence>
<feature type="domain" description="ABC transporter substrate-binding protein PnrA-like" evidence="8">
    <location>
        <begin position="58"/>
        <end position="371"/>
    </location>
</feature>
<protein>
    <submittedName>
        <fullName evidence="9">BMP family ABC transporter substrate-binding protein</fullName>
    </submittedName>
</protein>
<reference evidence="9 10" key="1">
    <citation type="submission" date="2019-09" db="EMBL/GenBank/DDBJ databases">
        <title>Nocardioides panacisoli sp. nov., isolated from the soil of a ginseng field.</title>
        <authorList>
            <person name="Cho C."/>
        </authorList>
    </citation>
    <scope>NUCLEOTIDE SEQUENCE [LARGE SCALE GENOMIC DNA]</scope>
    <source>
        <strain evidence="9 10">BN130099</strain>
    </source>
</reference>